<protein>
    <recommendedName>
        <fullName evidence="4">NB-ARC domain-containing protein</fullName>
    </recommendedName>
</protein>
<sequence length="131" mass="15177">MRLALVYSLLDILGLYECSGEATLVHQDISCKLDQMIDVIIPTRGIVVMITVKRYIFKRDLKWCPKFTKLRTLLLNDYWDLNIRSSAAVSENLTTVKVKCDMVDERVLEVLNFLARLNICFGYEEQKEKGI</sequence>
<evidence type="ECO:0000313" key="2">
    <source>
        <dbReference type="EMBL" id="TVU25706.1"/>
    </source>
</evidence>
<feature type="non-terminal residue" evidence="2">
    <location>
        <position position="1"/>
    </location>
</feature>
<evidence type="ECO:0008006" key="4">
    <source>
        <dbReference type="Google" id="ProtNLM"/>
    </source>
</evidence>
<organism evidence="2 3">
    <name type="scientific">Eragrostis curvula</name>
    <name type="common">weeping love grass</name>
    <dbReference type="NCBI Taxonomy" id="38414"/>
    <lineage>
        <taxon>Eukaryota</taxon>
        <taxon>Viridiplantae</taxon>
        <taxon>Streptophyta</taxon>
        <taxon>Embryophyta</taxon>
        <taxon>Tracheophyta</taxon>
        <taxon>Spermatophyta</taxon>
        <taxon>Magnoliopsida</taxon>
        <taxon>Liliopsida</taxon>
        <taxon>Poales</taxon>
        <taxon>Poaceae</taxon>
        <taxon>PACMAD clade</taxon>
        <taxon>Chloridoideae</taxon>
        <taxon>Eragrostideae</taxon>
        <taxon>Eragrostidinae</taxon>
        <taxon>Eragrostis</taxon>
    </lineage>
</organism>
<dbReference type="Gramene" id="TVU25706">
    <property type="protein sequence ID" value="TVU25706"/>
    <property type="gene ID" value="EJB05_28211"/>
</dbReference>
<reference evidence="2 3" key="1">
    <citation type="journal article" date="2019" name="Sci. Rep.">
        <title>A high-quality genome of Eragrostis curvula grass provides insights into Poaceae evolution and supports new strategies to enhance forage quality.</title>
        <authorList>
            <person name="Carballo J."/>
            <person name="Santos B.A.C.M."/>
            <person name="Zappacosta D."/>
            <person name="Garbus I."/>
            <person name="Selva J.P."/>
            <person name="Gallo C.A."/>
            <person name="Diaz A."/>
            <person name="Albertini E."/>
            <person name="Caccamo M."/>
            <person name="Echenique V."/>
        </authorList>
    </citation>
    <scope>NUCLEOTIDE SEQUENCE [LARGE SCALE GENOMIC DNA]</scope>
    <source>
        <strain evidence="3">cv. Victoria</strain>
        <tissue evidence="2">Leaf</tissue>
    </source>
</reference>
<dbReference type="EMBL" id="RWGY01000013">
    <property type="protein sequence ID" value="TVU25706.1"/>
    <property type="molecule type" value="Genomic_DNA"/>
</dbReference>
<dbReference type="AlphaFoldDB" id="A0A5J9UQ64"/>
<accession>A0A5J9UQ64</accession>
<proteinExistence type="predicted"/>
<evidence type="ECO:0000256" key="1">
    <source>
        <dbReference type="SAM" id="SignalP"/>
    </source>
</evidence>
<keyword evidence="3" id="KW-1185">Reference proteome</keyword>
<feature type="signal peptide" evidence="1">
    <location>
        <begin position="1"/>
        <end position="20"/>
    </location>
</feature>
<feature type="chain" id="PRO_5023927010" description="NB-ARC domain-containing protein" evidence="1">
    <location>
        <begin position="21"/>
        <end position="131"/>
    </location>
</feature>
<name>A0A5J9UQ64_9POAL</name>
<keyword evidence="1" id="KW-0732">Signal</keyword>
<gene>
    <name evidence="2" type="ORF">EJB05_28211</name>
</gene>
<evidence type="ECO:0000313" key="3">
    <source>
        <dbReference type="Proteomes" id="UP000324897"/>
    </source>
</evidence>
<comment type="caution">
    <text evidence="2">The sequence shown here is derived from an EMBL/GenBank/DDBJ whole genome shotgun (WGS) entry which is preliminary data.</text>
</comment>
<dbReference type="Proteomes" id="UP000324897">
    <property type="component" value="Chromosome 2"/>
</dbReference>